<organism evidence="2 3">
    <name type="scientific">Trapa natans</name>
    <name type="common">Water chestnut</name>
    <dbReference type="NCBI Taxonomy" id="22666"/>
    <lineage>
        <taxon>Eukaryota</taxon>
        <taxon>Viridiplantae</taxon>
        <taxon>Streptophyta</taxon>
        <taxon>Embryophyta</taxon>
        <taxon>Tracheophyta</taxon>
        <taxon>Spermatophyta</taxon>
        <taxon>Magnoliopsida</taxon>
        <taxon>eudicotyledons</taxon>
        <taxon>Gunneridae</taxon>
        <taxon>Pentapetalae</taxon>
        <taxon>rosids</taxon>
        <taxon>malvids</taxon>
        <taxon>Myrtales</taxon>
        <taxon>Lythraceae</taxon>
        <taxon>Trapa</taxon>
    </lineage>
</organism>
<protein>
    <submittedName>
        <fullName evidence="2">Uncharacterized protein</fullName>
    </submittedName>
</protein>
<evidence type="ECO:0000313" key="3">
    <source>
        <dbReference type="Proteomes" id="UP001346149"/>
    </source>
</evidence>
<comment type="caution">
    <text evidence="2">The sequence shown here is derived from an EMBL/GenBank/DDBJ whole genome shotgun (WGS) entry which is preliminary data.</text>
</comment>
<evidence type="ECO:0000313" key="2">
    <source>
        <dbReference type="EMBL" id="KAK4774374.1"/>
    </source>
</evidence>
<feature type="transmembrane region" description="Helical" evidence="1">
    <location>
        <begin position="55"/>
        <end position="76"/>
    </location>
</feature>
<accession>A0AAN7KZI4</accession>
<evidence type="ECO:0000256" key="1">
    <source>
        <dbReference type="SAM" id="Phobius"/>
    </source>
</evidence>
<gene>
    <name evidence="2" type="ORF">SAY86_009309</name>
</gene>
<keyword evidence="1" id="KW-0472">Membrane</keyword>
<keyword evidence="1" id="KW-1133">Transmembrane helix</keyword>
<proteinExistence type="predicted"/>
<keyword evidence="3" id="KW-1185">Reference proteome</keyword>
<dbReference type="EMBL" id="JAXQNO010000019">
    <property type="protein sequence ID" value="KAK4774374.1"/>
    <property type="molecule type" value="Genomic_DNA"/>
</dbReference>
<sequence length="111" mass="13061">MVYIYIYIIFHLQLKRYRTRNKVCAYTQHKHLSIHPSVHPSSCWMMIHRKRKNKFIAGFCILYGSFTAASSIRSVVLEKELISSRTNKYAFHLKNKLTTVIFSSLTSVTFL</sequence>
<dbReference type="Proteomes" id="UP001346149">
    <property type="component" value="Unassembled WGS sequence"/>
</dbReference>
<keyword evidence="1" id="KW-0812">Transmembrane</keyword>
<name>A0AAN7KZI4_TRANT</name>
<reference evidence="2 3" key="1">
    <citation type="journal article" date="2023" name="Hortic Res">
        <title>Pangenome of water caltrop reveals structural variations and asymmetric subgenome divergence after allopolyploidization.</title>
        <authorList>
            <person name="Zhang X."/>
            <person name="Chen Y."/>
            <person name="Wang L."/>
            <person name="Yuan Y."/>
            <person name="Fang M."/>
            <person name="Shi L."/>
            <person name="Lu R."/>
            <person name="Comes H.P."/>
            <person name="Ma Y."/>
            <person name="Chen Y."/>
            <person name="Huang G."/>
            <person name="Zhou Y."/>
            <person name="Zheng Z."/>
            <person name="Qiu Y."/>
        </authorList>
    </citation>
    <scope>NUCLEOTIDE SEQUENCE [LARGE SCALE GENOMIC DNA]</scope>
    <source>
        <strain evidence="2">F231</strain>
    </source>
</reference>
<dbReference type="AlphaFoldDB" id="A0AAN7KZI4"/>